<dbReference type="Pfam" id="PF21880">
    <property type="entry name" value="DUF6916"/>
    <property type="match status" value="1"/>
</dbReference>
<comment type="caution">
    <text evidence="2">The sequence shown here is derived from an EMBL/GenBank/DDBJ whole genome shotgun (WGS) entry which is preliminary data.</text>
</comment>
<proteinExistence type="predicted"/>
<dbReference type="EMBL" id="SLXH01000013">
    <property type="protein sequence ID" value="TCP17265.1"/>
    <property type="molecule type" value="Genomic_DNA"/>
</dbReference>
<feature type="domain" description="DUF6916" evidence="1">
    <location>
        <begin position="5"/>
        <end position="94"/>
    </location>
</feature>
<sequence>MIEYLTRQDFEELSSGSLSLEHAGQQLELRVVETRDLPSVSTRQSSFSLVLEGPVSPVLPQGIHGLLHPQHGRLDLFMVPIGRDASHTRYELIFN</sequence>
<evidence type="ECO:0000313" key="2">
    <source>
        <dbReference type="EMBL" id="TCP17265.1"/>
    </source>
</evidence>
<reference evidence="2 3" key="1">
    <citation type="submission" date="2019-03" db="EMBL/GenBank/DDBJ databases">
        <title>Genomic Encyclopedia of Type Strains, Phase IV (KMG-IV): sequencing the most valuable type-strain genomes for metagenomic binning, comparative biology and taxonomic classification.</title>
        <authorList>
            <person name="Goeker M."/>
        </authorList>
    </citation>
    <scope>NUCLEOTIDE SEQUENCE [LARGE SCALE GENOMIC DNA]</scope>
    <source>
        <strain evidence="2 3">DSM 1837</strain>
    </source>
</reference>
<evidence type="ECO:0000259" key="1">
    <source>
        <dbReference type="Pfam" id="PF21880"/>
    </source>
</evidence>
<name>A0A4R2N8Q9_9BURK</name>
<gene>
    <name evidence="2" type="ORF">EV674_11332</name>
</gene>
<dbReference type="RefSeq" id="WP_374761677.1">
    <property type="nucleotide sequence ID" value="NZ_QXNC01000013.1"/>
</dbReference>
<protein>
    <recommendedName>
        <fullName evidence="1">DUF6916 domain-containing protein</fullName>
    </recommendedName>
</protein>
<dbReference type="Proteomes" id="UP000295182">
    <property type="component" value="Unassembled WGS sequence"/>
</dbReference>
<evidence type="ECO:0000313" key="3">
    <source>
        <dbReference type="Proteomes" id="UP000295182"/>
    </source>
</evidence>
<organism evidence="2 3">
    <name type="scientific">Simplicispira metamorpha</name>
    <dbReference type="NCBI Taxonomy" id="80881"/>
    <lineage>
        <taxon>Bacteria</taxon>
        <taxon>Pseudomonadati</taxon>
        <taxon>Pseudomonadota</taxon>
        <taxon>Betaproteobacteria</taxon>
        <taxon>Burkholderiales</taxon>
        <taxon>Comamonadaceae</taxon>
        <taxon>Simplicispira</taxon>
    </lineage>
</organism>
<keyword evidence="3" id="KW-1185">Reference proteome</keyword>
<dbReference type="AlphaFoldDB" id="A0A4R2N8Q9"/>
<accession>A0A4R2N8Q9</accession>
<dbReference type="InterPro" id="IPR054209">
    <property type="entry name" value="DUF6916"/>
</dbReference>